<dbReference type="PIRSF" id="PIRSF016789">
    <property type="entry name" value="DUF454"/>
    <property type="match status" value="1"/>
</dbReference>
<reference evidence="2 3" key="1">
    <citation type="submission" date="2019-05" db="EMBL/GenBank/DDBJ databases">
        <title>Pseudorhodobacter turbinis sp. nov., isolated from the gut of the Korean turban shell.</title>
        <authorList>
            <person name="Jeong Y.-S."/>
            <person name="Kang W.-R."/>
            <person name="Bae J.-W."/>
        </authorList>
    </citation>
    <scope>NUCLEOTIDE SEQUENCE [LARGE SCALE GENOMIC DNA]</scope>
    <source>
        <strain evidence="2 3">S12M18</strain>
        <plasmid evidence="2 3">unnamed1</plasmid>
    </source>
</reference>
<keyword evidence="1" id="KW-1133">Transmembrane helix</keyword>
<geneLocation type="plasmid" evidence="2 3">
    <name>unnamed1</name>
</geneLocation>
<organism evidence="2 3">
    <name type="scientific">Pseudorhodobacter turbinis</name>
    <dbReference type="NCBI Taxonomy" id="2500533"/>
    <lineage>
        <taxon>Bacteria</taxon>
        <taxon>Pseudomonadati</taxon>
        <taxon>Pseudomonadota</taxon>
        <taxon>Alphaproteobacteria</taxon>
        <taxon>Rhodobacterales</taxon>
        <taxon>Paracoccaceae</taxon>
        <taxon>Pseudorhodobacter</taxon>
    </lineage>
</organism>
<dbReference type="GO" id="GO:0005886">
    <property type="term" value="C:plasma membrane"/>
    <property type="evidence" value="ECO:0007669"/>
    <property type="project" value="TreeGrafter"/>
</dbReference>
<sequence>MSLWGWRMLGGVSLFLGAIGVVLPLLPTTPFIILAAFSFAKSAPSLHAKLIASPTFGPAISSWQSNGAIAPRHKAMAVGMMTTAFVGALLAGAPAFALGLQLMFMGGAALFVLTRPHR</sequence>
<dbReference type="Pfam" id="PF04304">
    <property type="entry name" value="DUF454"/>
    <property type="match status" value="1"/>
</dbReference>
<dbReference type="OrthoDB" id="9816293at2"/>
<dbReference type="PANTHER" id="PTHR35813">
    <property type="entry name" value="INNER MEMBRANE PROTEIN YBAN"/>
    <property type="match status" value="1"/>
</dbReference>
<feature type="transmembrane region" description="Helical" evidence="1">
    <location>
        <begin position="12"/>
        <end position="40"/>
    </location>
</feature>
<evidence type="ECO:0000313" key="3">
    <source>
        <dbReference type="Proteomes" id="UP000298631"/>
    </source>
</evidence>
<evidence type="ECO:0000256" key="1">
    <source>
        <dbReference type="SAM" id="Phobius"/>
    </source>
</evidence>
<keyword evidence="1" id="KW-0472">Membrane</keyword>
<dbReference type="PANTHER" id="PTHR35813:SF1">
    <property type="entry name" value="INNER MEMBRANE PROTEIN YBAN"/>
    <property type="match status" value="1"/>
</dbReference>
<feature type="transmembrane region" description="Helical" evidence="1">
    <location>
        <begin position="84"/>
        <end position="113"/>
    </location>
</feature>
<dbReference type="Proteomes" id="UP000298631">
    <property type="component" value="Plasmid unnamed1"/>
</dbReference>
<accession>A0A4P8ELT5</accession>
<name>A0A4P8ELT5_9RHOB</name>
<dbReference type="InterPro" id="IPR007401">
    <property type="entry name" value="DUF454"/>
</dbReference>
<dbReference type="KEGG" id="pseb:EOK75_17450"/>
<gene>
    <name evidence="2" type="ORF">EOK75_17450</name>
</gene>
<keyword evidence="2" id="KW-0614">Plasmid</keyword>
<protein>
    <submittedName>
        <fullName evidence="2">DUF454 domain-containing protein</fullName>
    </submittedName>
</protein>
<dbReference type="EMBL" id="CP039965">
    <property type="protein sequence ID" value="QCO58037.1"/>
    <property type="molecule type" value="Genomic_DNA"/>
</dbReference>
<proteinExistence type="predicted"/>
<keyword evidence="3" id="KW-1185">Reference proteome</keyword>
<evidence type="ECO:0000313" key="2">
    <source>
        <dbReference type="EMBL" id="QCO58037.1"/>
    </source>
</evidence>
<keyword evidence="1" id="KW-0812">Transmembrane</keyword>
<dbReference type="AlphaFoldDB" id="A0A4P8ELT5"/>